<protein>
    <recommendedName>
        <fullName evidence="2">Peroxisomal membrane protein PEX16</fullName>
    </recommendedName>
</protein>
<dbReference type="Pfam" id="PF08610">
    <property type="entry name" value="Pex16"/>
    <property type="match status" value="1"/>
</dbReference>
<comment type="similarity">
    <text evidence="1 2">Belongs to the peroxin-16 family.</text>
</comment>
<evidence type="ECO:0000256" key="2">
    <source>
        <dbReference type="RuleBase" id="RU365003"/>
    </source>
</evidence>
<dbReference type="OrthoDB" id="2021143at2759"/>
<evidence type="ECO:0000256" key="1">
    <source>
        <dbReference type="ARBA" id="ARBA00009505"/>
    </source>
</evidence>
<keyword evidence="4" id="KW-1185">Reference proteome</keyword>
<dbReference type="EMBL" id="JAKOGI010000163">
    <property type="protein sequence ID" value="KAJ8441562.1"/>
    <property type="molecule type" value="Genomic_DNA"/>
</dbReference>
<comment type="subcellular location">
    <subcellularLocation>
        <location evidence="2">Peroxisome membrane</location>
    </subcellularLocation>
</comment>
<dbReference type="PANTHER" id="PTHR13299">
    <property type="entry name" value="PEROXISOMAL MEMBRANE PROTEIN PEX16"/>
    <property type="match status" value="1"/>
</dbReference>
<dbReference type="AlphaFoldDB" id="A0A9Q1KE28"/>
<dbReference type="GO" id="GO:0005778">
    <property type="term" value="C:peroxisomal membrane"/>
    <property type="evidence" value="ECO:0007669"/>
    <property type="project" value="UniProtKB-SubCell"/>
</dbReference>
<evidence type="ECO:0000313" key="4">
    <source>
        <dbReference type="Proteomes" id="UP001153076"/>
    </source>
</evidence>
<dbReference type="Proteomes" id="UP001153076">
    <property type="component" value="Unassembled WGS sequence"/>
</dbReference>
<evidence type="ECO:0000313" key="3">
    <source>
        <dbReference type="EMBL" id="KAJ8441562.1"/>
    </source>
</evidence>
<proteinExistence type="inferred from homology"/>
<dbReference type="InterPro" id="IPR013919">
    <property type="entry name" value="Pex16"/>
</dbReference>
<reference evidence="3" key="1">
    <citation type="submission" date="2022-04" db="EMBL/GenBank/DDBJ databases">
        <title>Carnegiea gigantea Genome sequencing and assembly v2.</title>
        <authorList>
            <person name="Copetti D."/>
            <person name="Sanderson M.J."/>
            <person name="Burquez A."/>
            <person name="Wojciechowski M.F."/>
        </authorList>
    </citation>
    <scope>NUCLEOTIDE SEQUENCE</scope>
    <source>
        <strain evidence="3">SGP5-SGP5p</strain>
        <tissue evidence="3">Aerial part</tissue>
    </source>
</reference>
<dbReference type="GO" id="GO:0007031">
    <property type="term" value="P:peroxisome organization"/>
    <property type="evidence" value="ECO:0007669"/>
    <property type="project" value="UniProtKB-KW"/>
</dbReference>
<comment type="caution">
    <text evidence="3">The sequence shown here is derived from an EMBL/GenBank/DDBJ whole genome shotgun (WGS) entry which is preliminary data.</text>
</comment>
<dbReference type="PANTHER" id="PTHR13299:SF0">
    <property type="entry name" value="PEROXISOMAL MEMBRANE PROTEIN PEX16"/>
    <property type="match status" value="1"/>
</dbReference>
<name>A0A9Q1KE28_9CARY</name>
<keyword evidence="2" id="KW-0962">Peroxisome biogenesis</keyword>
<sequence>METKHTQQVRKLLTSLGSGGCVRLCVRRPATGTWDLGTGNWELGSWRLGLPVGDWGERGWELGTGKCYLLLLVGDLARESWLTAGCESRDCERPRAERLPRRLPERDERLNCSAEGLTWLLPERFSASEIGPEAVNSLLGIITAINEYIIDTTPTKWRPPAAPLLPYSLSITALKEVETLVEVVAQQLHGDDNKWNFIIITEASK</sequence>
<gene>
    <name evidence="3" type="ORF">Cgig2_026363</name>
</gene>
<organism evidence="3 4">
    <name type="scientific">Carnegiea gigantea</name>
    <dbReference type="NCBI Taxonomy" id="171969"/>
    <lineage>
        <taxon>Eukaryota</taxon>
        <taxon>Viridiplantae</taxon>
        <taxon>Streptophyta</taxon>
        <taxon>Embryophyta</taxon>
        <taxon>Tracheophyta</taxon>
        <taxon>Spermatophyta</taxon>
        <taxon>Magnoliopsida</taxon>
        <taxon>eudicotyledons</taxon>
        <taxon>Gunneridae</taxon>
        <taxon>Pentapetalae</taxon>
        <taxon>Caryophyllales</taxon>
        <taxon>Cactineae</taxon>
        <taxon>Cactaceae</taxon>
        <taxon>Cactoideae</taxon>
        <taxon>Echinocereeae</taxon>
        <taxon>Carnegiea</taxon>
    </lineage>
</organism>
<keyword evidence="2" id="KW-0576">Peroxisome</keyword>
<accession>A0A9Q1KE28</accession>